<reference evidence="12 13" key="1">
    <citation type="journal article" date="2016" name="Genome Biol. Evol.">
        <title>Divergent and convergent evolution of fungal pathogenicity.</title>
        <authorList>
            <person name="Shang Y."/>
            <person name="Xiao G."/>
            <person name="Zheng P."/>
            <person name="Cen K."/>
            <person name="Zhan S."/>
            <person name="Wang C."/>
        </authorList>
    </citation>
    <scope>NUCLEOTIDE SEQUENCE [LARGE SCALE GENOMIC DNA]</scope>
    <source>
        <strain evidence="12 13">RCEF 2490</strain>
    </source>
</reference>
<sequence length="196" mass="22510">MHLAYLLVVVALYCVDIFCLREWSYERRRKRFGVPKLKGYPSWDPVYGLDYVYAMMRAIKTDKFLEFQKKTYNGPQAWSAKFFGKRMIHSLSSENMRAISTTHRDFFAIEPIRVGNGAITPFTGRGVSSSDGAKWKESRGLVMPYFDRSSFTNLQRLEVHVGKLLSKIPDDGSTVDVQPLFQRWVSGLTDGMLMDA</sequence>
<dbReference type="OrthoDB" id="1470350at2759"/>
<evidence type="ECO:0000256" key="2">
    <source>
        <dbReference type="ARBA" id="ARBA00004167"/>
    </source>
</evidence>
<dbReference type="GO" id="GO:0005506">
    <property type="term" value="F:iron ion binding"/>
    <property type="evidence" value="ECO:0007669"/>
    <property type="project" value="InterPro"/>
</dbReference>
<evidence type="ECO:0000313" key="12">
    <source>
        <dbReference type="EMBL" id="KZZ87554.1"/>
    </source>
</evidence>
<keyword evidence="9" id="KW-0503">Monooxygenase</keyword>
<dbReference type="SUPFAM" id="SSF48264">
    <property type="entry name" value="Cytochrome P450"/>
    <property type="match status" value="1"/>
</dbReference>
<evidence type="ECO:0000256" key="5">
    <source>
        <dbReference type="ARBA" id="ARBA00022723"/>
    </source>
</evidence>
<comment type="subcellular location">
    <subcellularLocation>
        <location evidence="2">Membrane</location>
        <topology evidence="2">Single-pass membrane protein</topology>
    </subcellularLocation>
</comment>
<evidence type="ECO:0000256" key="1">
    <source>
        <dbReference type="ARBA" id="ARBA00001971"/>
    </source>
</evidence>
<keyword evidence="13" id="KW-1185">Reference proteome</keyword>
<comment type="cofactor">
    <cofactor evidence="1">
        <name>heme</name>
        <dbReference type="ChEBI" id="CHEBI:30413"/>
    </cofactor>
</comment>
<dbReference type="Gene3D" id="1.10.630.10">
    <property type="entry name" value="Cytochrome P450"/>
    <property type="match status" value="1"/>
</dbReference>
<protein>
    <submittedName>
        <fullName evidence="12">Cytochrome P450</fullName>
    </submittedName>
</protein>
<evidence type="ECO:0000313" key="13">
    <source>
        <dbReference type="Proteomes" id="UP000078544"/>
    </source>
</evidence>
<keyword evidence="6 11" id="KW-1133">Transmembrane helix</keyword>
<keyword evidence="8" id="KW-0408">Iron</keyword>
<accession>A0A167VHY1</accession>
<dbReference type="InterPro" id="IPR047146">
    <property type="entry name" value="Cyt_P450_E_CYP52_fungi"/>
</dbReference>
<organism evidence="12 13">
    <name type="scientific">Moelleriella libera RCEF 2490</name>
    <dbReference type="NCBI Taxonomy" id="1081109"/>
    <lineage>
        <taxon>Eukaryota</taxon>
        <taxon>Fungi</taxon>
        <taxon>Dikarya</taxon>
        <taxon>Ascomycota</taxon>
        <taxon>Pezizomycotina</taxon>
        <taxon>Sordariomycetes</taxon>
        <taxon>Hypocreomycetidae</taxon>
        <taxon>Hypocreales</taxon>
        <taxon>Clavicipitaceae</taxon>
        <taxon>Moelleriella</taxon>
    </lineage>
</organism>
<feature type="transmembrane region" description="Helical" evidence="11">
    <location>
        <begin position="6"/>
        <end position="23"/>
    </location>
</feature>
<dbReference type="GO" id="GO:0016020">
    <property type="term" value="C:membrane"/>
    <property type="evidence" value="ECO:0007669"/>
    <property type="project" value="UniProtKB-SubCell"/>
</dbReference>
<keyword evidence="10 11" id="KW-0472">Membrane</keyword>
<evidence type="ECO:0000256" key="7">
    <source>
        <dbReference type="ARBA" id="ARBA00023002"/>
    </source>
</evidence>
<evidence type="ECO:0000256" key="10">
    <source>
        <dbReference type="ARBA" id="ARBA00023136"/>
    </source>
</evidence>
<name>A0A167VHY1_9HYPO</name>
<dbReference type="GO" id="GO:0004497">
    <property type="term" value="F:monooxygenase activity"/>
    <property type="evidence" value="ECO:0007669"/>
    <property type="project" value="UniProtKB-KW"/>
</dbReference>
<keyword evidence="4 11" id="KW-0812">Transmembrane</keyword>
<dbReference type="PANTHER" id="PTHR24287">
    <property type="entry name" value="P450, PUTATIVE (EUROFUNG)-RELATED"/>
    <property type="match status" value="1"/>
</dbReference>
<evidence type="ECO:0000256" key="8">
    <source>
        <dbReference type="ARBA" id="ARBA00023004"/>
    </source>
</evidence>
<evidence type="ECO:0000256" key="3">
    <source>
        <dbReference type="ARBA" id="ARBA00010617"/>
    </source>
</evidence>
<evidence type="ECO:0000256" key="9">
    <source>
        <dbReference type="ARBA" id="ARBA00023033"/>
    </source>
</evidence>
<dbReference type="STRING" id="1081109.A0A167VHY1"/>
<dbReference type="EMBL" id="AZGY01000036">
    <property type="protein sequence ID" value="KZZ87554.1"/>
    <property type="molecule type" value="Genomic_DNA"/>
</dbReference>
<gene>
    <name evidence="12" type="ORF">AAL_08360</name>
</gene>
<comment type="similarity">
    <text evidence="3">Belongs to the cytochrome P450 family.</text>
</comment>
<evidence type="ECO:0000256" key="11">
    <source>
        <dbReference type="SAM" id="Phobius"/>
    </source>
</evidence>
<proteinExistence type="inferred from homology"/>
<evidence type="ECO:0000256" key="4">
    <source>
        <dbReference type="ARBA" id="ARBA00022692"/>
    </source>
</evidence>
<dbReference type="Proteomes" id="UP000078544">
    <property type="component" value="Unassembled WGS sequence"/>
</dbReference>
<dbReference type="GO" id="GO:0020037">
    <property type="term" value="F:heme binding"/>
    <property type="evidence" value="ECO:0007669"/>
    <property type="project" value="InterPro"/>
</dbReference>
<evidence type="ECO:0000256" key="6">
    <source>
        <dbReference type="ARBA" id="ARBA00022989"/>
    </source>
</evidence>
<comment type="caution">
    <text evidence="12">The sequence shown here is derived from an EMBL/GenBank/DDBJ whole genome shotgun (WGS) entry which is preliminary data.</text>
</comment>
<keyword evidence="5" id="KW-0479">Metal-binding</keyword>
<dbReference type="InterPro" id="IPR036396">
    <property type="entry name" value="Cyt_P450_sf"/>
</dbReference>
<dbReference type="PANTHER" id="PTHR24287:SF18">
    <property type="entry name" value="CYTOCHROME P450 MONOOXYGENASE APDE-RELATED"/>
    <property type="match status" value="1"/>
</dbReference>
<keyword evidence="7" id="KW-0560">Oxidoreductase</keyword>
<dbReference type="GO" id="GO:0016705">
    <property type="term" value="F:oxidoreductase activity, acting on paired donors, with incorporation or reduction of molecular oxygen"/>
    <property type="evidence" value="ECO:0007669"/>
    <property type="project" value="InterPro"/>
</dbReference>
<dbReference type="AlphaFoldDB" id="A0A167VHY1"/>